<keyword evidence="7" id="KW-1003">Cell membrane</keyword>
<evidence type="ECO:0000313" key="14">
    <source>
        <dbReference type="EMBL" id="TWH78231.1"/>
    </source>
</evidence>
<dbReference type="AlphaFoldDB" id="A0A562J4U8"/>
<evidence type="ECO:0000256" key="12">
    <source>
        <dbReference type="ARBA" id="ARBA00031636"/>
    </source>
</evidence>
<feature type="transmembrane region" description="Helical" evidence="13">
    <location>
        <begin position="362"/>
        <end position="383"/>
    </location>
</feature>
<dbReference type="InterPro" id="IPR050222">
    <property type="entry name" value="MATE_MdtK"/>
</dbReference>
<evidence type="ECO:0000256" key="8">
    <source>
        <dbReference type="ARBA" id="ARBA00022692"/>
    </source>
</evidence>
<comment type="function">
    <text evidence="1">Multidrug efflux pump.</text>
</comment>
<dbReference type="GO" id="GO:0042910">
    <property type="term" value="F:xenobiotic transmembrane transporter activity"/>
    <property type="evidence" value="ECO:0007669"/>
    <property type="project" value="InterPro"/>
</dbReference>
<evidence type="ECO:0000256" key="1">
    <source>
        <dbReference type="ARBA" id="ARBA00003408"/>
    </source>
</evidence>
<feature type="transmembrane region" description="Helical" evidence="13">
    <location>
        <begin position="390"/>
        <end position="413"/>
    </location>
</feature>
<evidence type="ECO:0000256" key="4">
    <source>
        <dbReference type="ARBA" id="ARBA00020268"/>
    </source>
</evidence>
<feature type="transmembrane region" description="Helical" evidence="13">
    <location>
        <begin position="419"/>
        <end position="439"/>
    </location>
</feature>
<comment type="subcellular location">
    <subcellularLocation>
        <location evidence="2">Cell membrane</location>
        <topology evidence="2">Multi-pass membrane protein</topology>
    </subcellularLocation>
</comment>
<evidence type="ECO:0000256" key="13">
    <source>
        <dbReference type="SAM" id="Phobius"/>
    </source>
</evidence>
<comment type="caution">
    <text evidence="14">The sequence shown here is derived from an EMBL/GenBank/DDBJ whole genome shotgun (WGS) entry which is preliminary data.</text>
</comment>
<dbReference type="RefSeq" id="WP_145085656.1">
    <property type="nucleotide sequence ID" value="NZ_VLKH01000010.1"/>
</dbReference>
<organism evidence="14 15">
    <name type="scientific">Sedimentibacter saalensis</name>
    <dbReference type="NCBI Taxonomy" id="130788"/>
    <lineage>
        <taxon>Bacteria</taxon>
        <taxon>Bacillati</taxon>
        <taxon>Bacillota</taxon>
        <taxon>Tissierellia</taxon>
        <taxon>Sedimentibacter</taxon>
    </lineage>
</organism>
<dbReference type="OrthoDB" id="9811110at2"/>
<dbReference type="PIRSF" id="PIRSF006603">
    <property type="entry name" value="DinF"/>
    <property type="match status" value="1"/>
</dbReference>
<dbReference type="PANTHER" id="PTHR43298:SF2">
    <property type="entry name" value="FMN_FAD EXPORTER YEEO-RELATED"/>
    <property type="match status" value="1"/>
</dbReference>
<protein>
    <recommendedName>
        <fullName evidence="4">Probable multidrug resistance protein NorM</fullName>
    </recommendedName>
    <alternativeName>
        <fullName evidence="12">Multidrug-efflux transporter</fullName>
    </alternativeName>
</protein>
<sequence length="471" mass="51255">MEQIKENKMGVMPVRKLLVSMSIPMMISMVVQALYNVVDSIFVARISEDALTAVSLSFPVQNLMVAIAVGTGVGINALLSKNLGEKNMEEVNSIADNGIFLAFLSYLLFLVFGMTFVRPYFGAQTNNAEIIEYGISYLSVCTIASIGIFGQVTFERLLQSTGKTIFTMMTQGIGAIINIILDPILIFGLFGMPKMGIEGAALATVIGQIAAWLLAVVFNVKYNNEIKIQANGFRPNIKTIKKIYAIGIPSIIMLSITSVTTYCINNILMKFSATATAVFGVYYKLQSFAFMPVFGLNNGMVPIISYNYGARYKERIIHTIRLSIEIAIGIMLFALLIIQLYPEKMLLLFNASNDMINIGIPALRIISLSYIFAGFSVVAGSVFQAFGNGVMSLMVSVGRQLVVLVPAAYLLSLTGNVNLVWWSYPIAEVASLVLSIFFLKIIYSTKIEPISDCFGGDDGDDIAGGALQGAK</sequence>
<dbReference type="InterPro" id="IPR002528">
    <property type="entry name" value="MATE_fam"/>
</dbReference>
<dbReference type="GO" id="GO:0015297">
    <property type="term" value="F:antiporter activity"/>
    <property type="evidence" value="ECO:0007669"/>
    <property type="project" value="UniProtKB-KW"/>
</dbReference>
<feature type="transmembrane region" description="Helical" evidence="13">
    <location>
        <begin position="17"/>
        <end position="38"/>
    </location>
</feature>
<evidence type="ECO:0000313" key="15">
    <source>
        <dbReference type="Proteomes" id="UP000315343"/>
    </source>
</evidence>
<keyword evidence="6" id="KW-0050">Antiport</keyword>
<gene>
    <name evidence="14" type="ORF">LY60_03073</name>
</gene>
<feature type="transmembrane region" description="Helical" evidence="13">
    <location>
        <begin position="133"/>
        <end position="154"/>
    </location>
</feature>
<evidence type="ECO:0000256" key="2">
    <source>
        <dbReference type="ARBA" id="ARBA00004651"/>
    </source>
</evidence>
<evidence type="ECO:0000256" key="11">
    <source>
        <dbReference type="ARBA" id="ARBA00023136"/>
    </source>
</evidence>
<evidence type="ECO:0000256" key="10">
    <source>
        <dbReference type="ARBA" id="ARBA00023065"/>
    </source>
</evidence>
<keyword evidence="8 13" id="KW-0812">Transmembrane</keyword>
<feature type="transmembrane region" description="Helical" evidence="13">
    <location>
        <begin position="166"/>
        <end position="190"/>
    </location>
</feature>
<comment type="similarity">
    <text evidence="3">Belongs to the multi antimicrobial extrusion (MATE) (TC 2.A.66.1) family.</text>
</comment>
<keyword evidence="10" id="KW-0406">Ion transport</keyword>
<keyword evidence="9 13" id="KW-1133">Transmembrane helix</keyword>
<proteinExistence type="inferred from homology"/>
<feature type="transmembrane region" description="Helical" evidence="13">
    <location>
        <begin position="243"/>
        <end position="268"/>
    </location>
</feature>
<feature type="transmembrane region" description="Helical" evidence="13">
    <location>
        <begin position="202"/>
        <end position="222"/>
    </location>
</feature>
<dbReference type="PANTHER" id="PTHR43298">
    <property type="entry name" value="MULTIDRUG RESISTANCE PROTEIN NORM-RELATED"/>
    <property type="match status" value="1"/>
</dbReference>
<dbReference type="Pfam" id="PF01554">
    <property type="entry name" value="MatE"/>
    <property type="match status" value="2"/>
</dbReference>
<keyword evidence="11 13" id="KW-0472">Membrane</keyword>
<accession>A0A562J4U8</accession>
<dbReference type="CDD" id="cd13144">
    <property type="entry name" value="MATE_like_4"/>
    <property type="match status" value="1"/>
</dbReference>
<evidence type="ECO:0000256" key="5">
    <source>
        <dbReference type="ARBA" id="ARBA00022448"/>
    </source>
</evidence>
<dbReference type="EMBL" id="VLKH01000010">
    <property type="protein sequence ID" value="TWH78231.1"/>
    <property type="molecule type" value="Genomic_DNA"/>
</dbReference>
<dbReference type="GO" id="GO:0005886">
    <property type="term" value="C:plasma membrane"/>
    <property type="evidence" value="ECO:0007669"/>
    <property type="project" value="UniProtKB-SubCell"/>
</dbReference>
<dbReference type="NCBIfam" id="TIGR00797">
    <property type="entry name" value="matE"/>
    <property type="match status" value="1"/>
</dbReference>
<reference evidence="14 15" key="1">
    <citation type="submission" date="2019-07" db="EMBL/GenBank/DDBJ databases">
        <title>Genomic Encyclopedia of Type Strains, Phase I: the one thousand microbial genomes (KMG-I) project.</title>
        <authorList>
            <person name="Kyrpides N."/>
        </authorList>
    </citation>
    <scope>NUCLEOTIDE SEQUENCE [LARGE SCALE GENOMIC DNA]</scope>
    <source>
        <strain evidence="14 15">DSM 13558</strain>
    </source>
</reference>
<feature type="transmembrane region" description="Helical" evidence="13">
    <location>
        <begin position="288"/>
        <end position="310"/>
    </location>
</feature>
<evidence type="ECO:0000256" key="7">
    <source>
        <dbReference type="ARBA" id="ARBA00022475"/>
    </source>
</evidence>
<evidence type="ECO:0000256" key="9">
    <source>
        <dbReference type="ARBA" id="ARBA00022989"/>
    </source>
</evidence>
<keyword evidence="5" id="KW-0813">Transport</keyword>
<feature type="transmembrane region" description="Helical" evidence="13">
    <location>
        <begin position="99"/>
        <end position="121"/>
    </location>
</feature>
<dbReference type="GO" id="GO:0006811">
    <property type="term" value="P:monoatomic ion transport"/>
    <property type="evidence" value="ECO:0007669"/>
    <property type="project" value="UniProtKB-KW"/>
</dbReference>
<keyword evidence="15" id="KW-1185">Reference proteome</keyword>
<dbReference type="InterPro" id="IPR048279">
    <property type="entry name" value="MdtK-like"/>
</dbReference>
<feature type="transmembrane region" description="Helical" evidence="13">
    <location>
        <begin position="58"/>
        <end position="79"/>
    </location>
</feature>
<evidence type="ECO:0000256" key="3">
    <source>
        <dbReference type="ARBA" id="ARBA00010199"/>
    </source>
</evidence>
<evidence type="ECO:0000256" key="6">
    <source>
        <dbReference type="ARBA" id="ARBA00022449"/>
    </source>
</evidence>
<feature type="transmembrane region" description="Helical" evidence="13">
    <location>
        <begin position="322"/>
        <end position="342"/>
    </location>
</feature>
<dbReference type="Proteomes" id="UP000315343">
    <property type="component" value="Unassembled WGS sequence"/>
</dbReference>
<name>A0A562J4U8_9FIRM</name>